<dbReference type="PANTHER" id="PTHR22642">
    <property type="entry name" value="IMIDAZOLONEPROPIONASE"/>
    <property type="match status" value="1"/>
</dbReference>
<dbReference type="Gene3D" id="2.30.40.10">
    <property type="entry name" value="Urease, subunit C, domain 1"/>
    <property type="match status" value="1"/>
</dbReference>
<reference evidence="3" key="2">
    <citation type="submission" date="2015-07" db="EMBL/GenBank/DDBJ databases">
        <title>MeaNS - Measles Nucleotide Surveillance Program.</title>
        <authorList>
            <person name="Tran T."/>
            <person name="Druce J."/>
        </authorList>
    </citation>
    <scope>NUCLEOTIDE SEQUENCE</scope>
    <source>
        <strain evidence="3">DSM 9887</strain>
    </source>
</reference>
<dbReference type="CDD" id="cd01300">
    <property type="entry name" value="YtcJ_like"/>
    <property type="match status" value="1"/>
</dbReference>
<protein>
    <submittedName>
        <fullName evidence="3">Amidohydrolase</fullName>
    </submittedName>
</protein>
<dbReference type="RefSeq" id="WP_049737085.1">
    <property type="nucleotide sequence ID" value="NZ_BJON01000008.1"/>
</dbReference>
<sequence>MNKVFVNGQIFTSHSDRPYASAMVIREGRIAWIGEEADLPECEGEKIDLHGSRVLPGLIDTHMHPLMLAHTFKQIACTPPALHSIEQLLGEIRAYRETHQDASVIQCWGYDEGKLTEGRAPSRWDLDQAASDVPVIVTRSCGHICAVNSFVLHKLGITRDTPNPQGGQIDKDENGEPTGILRENARKLVAGLLPSTSIEQDAASLAELGPHLFSHGITTIAELMARSEPTDYFETYQRAKEVGFQHRTVMYYLWDDLKKDPSLVTEKTDPRAHIHIGGVKLFADGSVSGQTAWVDPPFLETEIDGIAMTSNEELLEAGAFAEKHGIQLLIHAMGEKAIQLILDTFSGKKGWIPDAPSIRIEHAALLTEEMIRQASEAGIALIPQPIFLYAEIESYLNNLGAERTKKAYPIRSFLEAGVKVSISSDAPATAWADPANPFVGLKSAVTRIAYDGTDTGQEERIDVPTAVMLYTKGAQQVTRIPDIGQLAPGYWADFIVLDRDIFAIAPEEIDQVRVTKTYRNGELVYQRG</sequence>
<accession>A0A0K9YXX8</accession>
<dbReference type="InterPro" id="IPR011059">
    <property type="entry name" value="Metal-dep_hydrolase_composite"/>
</dbReference>
<dbReference type="EMBL" id="LGIQ01000005">
    <property type="protein sequence ID" value="KNB73095.1"/>
    <property type="molecule type" value="Genomic_DNA"/>
</dbReference>
<evidence type="ECO:0000313" key="4">
    <source>
        <dbReference type="Proteomes" id="UP000036834"/>
    </source>
</evidence>
<evidence type="ECO:0000313" key="2">
    <source>
        <dbReference type="EMBL" id="GED68567.1"/>
    </source>
</evidence>
<dbReference type="SUPFAM" id="SSF51338">
    <property type="entry name" value="Composite domain of metallo-dependent hydrolases"/>
    <property type="match status" value="1"/>
</dbReference>
<dbReference type="Gene3D" id="3.10.310.70">
    <property type="match status" value="1"/>
</dbReference>
<dbReference type="EMBL" id="BJON01000008">
    <property type="protein sequence ID" value="GED68567.1"/>
    <property type="molecule type" value="Genomic_DNA"/>
</dbReference>
<name>A0A0K9YXX8_9BACL</name>
<feature type="domain" description="Amidohydrolase 3" evidence="1">
    <location>
        <begin position="47"/>
        <end position="525"/>
    </location>
</feature>
<dbReference type="Proteomes" id="UP000319578">
    <property type="component" value="Unassembled WGS sequence"/>
</dbReference>
<dbReference type="SUPFAM" id="SSF51556">
    <property type="entry name" value="Metallo-dependent hydrolases"/>
    <property type="match status" value="1"/>
</dbReference>
<evidence type="ECO:0000259" key="1">
    <source>
        <dbReference type="Pfam" id="PF07969"/>
    </source>
</evidence>
<reference evidence="2 5" key="3">
    <citation type="submission" date="2019-06" db="EMBL/GenBank/DDBJ databases">
        <title>Whole genome shotgun sequence of Brevibacillus reuszeri NBRC 15719.</title>
        <authorList>
            <person name="Hosoyama A."/>
            <person name="Uohara A."/>
            <person name="Ohji S."/>
            <person name="Ichikawa N."/>
        </authorList>
    </citation>
    <scope>NUCLEOTIDE SEQUENCE [LARGE SCALE GENOMIC DNA]</scope>
    <source>
        <strain evidence="2 5">NBRC 15719</strain>
    </source>
</reference>
<keyword evidence="5" id="KW-1185">Reference proteome</keyword>
<dbReference type="InterPro" id="IPR032466">
    <property type="entry name" value="Metal_Hydrolase"/>
</dbReference>
<dbReference type="Pfam" id="PF07969">
    <property type="entry name" value="Amidohydro_3"/>
    <property type="match status" value="1"/>
</dbReference>
<dbReference type="Gene3D" id="3.20.20.140">
    <property type="entry name" value="Metal-dependent hydrolases"/>
    <property type="match status" value="1"/>
</dbReference>
<dbReference type="AlphaFoldDB" id="A0A0K9YXX8"/>
<dbReference type="STRING" id="54915.ADS79_03725"/>
<dbReference type="GO" id="GO:0016810">
    <property type="term" value="F:hydrolase activity, acting on carbon-nitrogen (but not peptide) bonds"/>
    <property type="evidence" value="ECO:0007669"/>
    <property type="project" value="InterPro"/>
</dbReference>
<dbReference type="OrthoDB" id="9767366at2"/>
<proteinExistence type="predicted"/>
<keyword evidence="3" id="KW-0378">Hydrolase</keyword>
<evidence type="ECO:0000313" key="5">
    <source>
        <dbReference type="Proteomes" id="UP000319578"/>
    </source>
</evidence>
<reference evidence="4" key="1">
    <citation type="submission" date="2015-07" db="EMBL/GenBank/DDBJ databases">
        <title>Genome sequencing project for genomic taxonomy and phylogenomics of Bacillus-like bacteria.</title>
        <authorList>
            <person name="Liu B."/>
            <person name="Wang J."/>
            <person name="Zhu Y."/>
            <person name="Liu G."/>
            <person name="Chen Q."/>
            <person name="Chen Z."/>
            <person name="Lan J."/>
            <person name="Che J."/>
            <person name="Ge C."/>
            <person name="Shi H."/>
            <person name="Pan Z."/>
            <person name="Liu X."/>
        </authorList>
    </citation>
    <scope>NUCLEOTIDE SEQUENCE [LARGE SCALE GENOMIC DNA]</scope>
    <source>
        <strain evidence="4">DSM 9887</strain>
    </source>
</reference>
<gene>
    <name evidence="3" type="ORF">ADS79_03725</name>
    <name evidence="2" type="ORF">BRE01_22690</name>
</gene>
<comment type="caution">
    <text evidence="3">The sequence shown here is derived from an EMBL/GenBank/DDBJ whole genome shotgun (WGS) entry which is preliminary data.</text>
</comment>
<dbReference type="PANTHER" id="PTHR22642:SF2">
    <property type="entry name" value="PROTEIN LONG AFTER FAR-RED 3"/>
    <property type="match status" value="1"/>
</dbReference>
<dbReference type="PATRIC" id="fig|54915.3.peg.6113"/>
<dbReference type="Proteomes" id="UP000036834">
    <property type="component" value="Unassembled WGS sequence"/>
</dbReference>
<dbReference type="InterPro" id="IPR013108">
    <property type="entry name" value="Amidohydro_3"/>
</dbReference>
<dbReference type="InterPro" id="IPR033932">
    <property type="entry name" value="YtcJ-like"/>
</dbReference>
<evidence type="ECO:0000313" key="3">
    <source>
        <dbReference type="EMBL" id="KNB73095.1"/>
    </source>
</evidence>
<organism evidence="3 4">
    <name type="scientific">Brevibacillus reuszeri</name>
    <dbReference type="NCBI Taxonomy" id="54915"/>
    <lineage>
        <taxon>Bacteria</taxon>
        <taxon>Bacillati</taxon>
        <taxon>Bacillota</taxon>
        <taxon>Bacilli</taxon>
        <taxon>Bacillales</taxon>
        <taxon>Paenibacillaceae</taxon>
        <taxon>Brevibacillus</taxon>
    </lineage>
</organism>